<evidence type="ECO:0000313" key="3">
    <source>
        <dbReference type="Proteomes" id="UP000016035"/>
    </source>
</evidence>
<reference evidence="3" key="1">
    <citation type="submission" date="2013-07" db="EMBL/GenBank/DDBJ databases">
        <title>The genome sequence of Escherichia coli UMEA 3162-1.</title>
        <authorList>
            <consortium name="The Broad Institute Genome Sequencing Platform"/>
            <consortium name="The Broad Institute Genome Sequencing Center for Infectious Disease"/>
            <person name="Feldgarden M."/>
            <person name="Frimodt-Moller N."/>
            <person name="Leihof R.F."/>
            <person name="Rasmussen L."/>
            <person name="Young S.K."/>
            <person name="Zeng Q."/>
            <person name="Gargeya S."/>
            <person name="Abouelleil A."/>
            <person name="Alvarado L."/>
            <person name="Berlin A.M."/>
            <person name="Chapman S.B."/>
            <person name="Gainer-Dewar J."/>
            <person name="Goldberg J."/>
            <person name="Gnerre S."/>
            <person name="Griggs A."/>
            <person name="Gujja S."/>
            <person name="Hansen M."/>
            <person name="Howarth C."/>
            <person name="Imamovic A."/>
            <person name="Larimer J."/>
            <person name="McCowan C."/>
            <person name="Murphy C."/>
            <person name="Pearson M."/>
            <person name="Poon T."/>
            <person name="Priest M."/>
            <person name="Roberts A."/>
            <person name="Saif S."/>
            <person name="Shea T."/>
            <person name="Sykes S."/>
            <person name="Wortman J."/>
            <person name="Nusbaum C."/>
            <person name="Birren B."/>
        </authorList>
    </citation>
    <scope>NUCLEOTIDE SEQUENCE [LARGE SCALE GENOMIC DNA]</scope>
    <source>
        <strain evidence="3">UMEA 3162-1</strain>
    </source>
</reference>
<sequence>MVTSCSGQCFVKQRSTTCGDFSSGSNFVTLYFSHFLSLLVLPTPQTVCVAVFRHFIQKQTMAYKEANPLMFVRIIALPTARVMNTNNSRCSPWEDKKQ</sequence>
<proteinExistence type="predicted"/>
<accession>A0A0E2L6M7</accession>
<name>A0A0E2L6M7_ECOU3</name>
<dbReference type="Proteomes" id="UP000016035">
    <property type="component" value="Unassembled WGS sequence"/>
</dbReference>
<dbReference type="EMBL" id="AWBU01000010">
    <property type="protein sequence ID" value="EQX29919.1"/>
    <property type="molecule type" value="Genomic_DNA"/>
</dbReference>
<keyword evidence="1" id="KW-0812">Transmembrane</keyword>
<dbReference type="HOGENOM" id="CLU_182307_0_0_6"/>
<evidence type="ECO:0000313" key="2">
    <source>
        <dbReference type="EMBL" id="EQX29919.1"/>
    </source>
</evidence>
<dbReference type="AlphaFoldDB" id="A0A0E2L6M7"/>
<evidence type="ECO:0000256" key="1">
    <source>
        <dbReference type="SAM" id="Phobius"/>
    </source>
</evidence>
<feature type="transmembrane region" description="Helical" evidence="1">
    <location>
        <begin position="31"/>
        <end position="52"/>
    </location>
</feature>
<organism evidence="2 3">
    <name type="scientific">Escherichia coli (strain UMEA 3162-1)</name>
    <dbReference type="NCBI Taxonomy" id="1281200"/>
    <lineage>
        <taxon>Bacteria</taxon>
        <taxon>Pseudomonadati</taxon>
        <taxon>Pseudomonadota</taxon>
        <taxon>Gammaproteobacteria</taxon>
        <taxon>Enterobacterales</taxon>
        <taxon>Enterobacteriaceae</taxon>
        <taxon>Escherichia</taxon>
    </lineage>
</organism>
<comment type="caution">
    <text evidence="2">The sequence shown here is derived from an EMBL/GenBank/DDBJ whole genome shotgun (WGS) entry which is preliminary data.</text>
</comment>
<keyword evidence="1" id="KW-1133">Transmembrane helix</keyword>
<gene>
    <name evidence="2" type="ORF">G925_01004</name>
</gene>
<keyword evidence="1" id="KW-0472">Membrane</keyword>
<protein>
    <submittedName>
        <fullName evidence="2">Protein phoH</fullName>
    </submittedName>
</protein>